<dbReference type="PANTHER" id="PTHR35789:SF1">
    <property type="entry name" value="SPORE GERMINATION PROTEIN B3"/>
    <property type="match status" value="1"/>
</dbReference>
<evidence type="ECO:0000256" key="1">
    <source>
        <dbReference type="ARBA" id="ARBA00004635"/>
    </source>
</evidence>
<name>A0A1W1ZQ23_9FIRM</name>
<keyword evidence="6" id="KW-0564">Palmitate</keyword>
<dbReference type="InterPro" id="IPR008844">
    <property type="entry name" value="Spore_GerAC-like"/>
</dbReference>
<reference evidence="11 12" key="1">
    <citation type="submission" date="2017-04" db="EMBL/GenBank/DDBJ databases">
        <authorList>
            <person name="Afonso C.L."/>
            <person name="Miller P.J."/>
            <person name="Scott M.A."/>
            <person name="Spackman E."/>
            <person name="Goraichik I."/>
            <person name="Dimitrov K.M."/>
            <person name="Suarez D.L."/>
            <person name="Swayne D.E."/>
        </authorList>
    </citation>
    <scope>NUCLEOTIDE SEQUENCE [LARGE SCALE GENOMIC DNA]</scope>
    <source>
        <strain evidence="11 12">DSM 5090</strain>
    </source>
</reference>
<dbReference type="InterPro" id="IPR046953">
    <property type="entry name" value="Spore_GerAC-like_C"/>
</dbReference>
<keyword evidence="12" id="KW-1185">Reference proteome</keyword>
<keyword evidence="3" id="KW-0309">Germination</keyword>
<proteinExistence type="inferred from homology"/>
<evidence type="ECO:0000313" key="11">
    <source>
        <dbReference type="EMBL" id="SMC50208.1"/>
    </source>
</evidence>
<protein>
    <submittedName>
        <fullName evidence="11">Spore germination protein KC</fullName>
    </submittedName>
</protein>
<dbReference type="GO" id="GO:0009847">
    <property type="term" value="P:spore germination"/>
    <property type="evidence" value="ECO:0007669"/>
    <property type="project" value="InterPro"/>
</dbReference>
<dbReference type="EMBL" id="FWXI01000004">
    <property type="protein sequence ID" value="SMC50208.1"/>
    <property type="molecule type" value="Genomic_DNA"/>
</dbReference>
<keyword evidence="7" id="KW-0449">Lipoprotein</keyword>
<dbReference type="Gene3D" id="3.30.300.210">
    <property type="entry name" value="Nutrient germinant receptor protein C, domain 3"/>
    <property type="match status" value="1"/>
</dbReference>
<sequence>MYRRLTVIFLLLISVLICGGCNGAREPDDQGYTVAIGVDKSAKKGMIDVTYVGAIPVTVGGEGGGGDKSKISTEVTFTVPSLAEARNLLNSLTFFIPTLTHVKVLVIGEELARQGIGDVIGPLTRFREFRGSNYIVVAKGQARDFFKKNKPGIPGTASRYYESMMESSSETSYFLNTTLHEFYQRLKEPEGAGYTTMVAVNPQTMENLVARSKTPGEKTEEYYAGDLPRAGSNPVEFLGAAMFRGDKMVGMLTTGETRLLAMLTGKYNRSYVTVEDPLAPKHGININIRQGEKPDYKTQIVDGRPVAQVTVHLEGEITSIPSGINYEKAEYKELLEEQIAQIIKQEMTDLVARTQEEGADIVGFGYRFRNKFQTMPEWVAYAWTDKFPQAEITVEVECKLRRTGLMWRSVPKQ</sequence>
<evidence type="ECO:0000256" key="3">
    <source>
        <dbReference type="ARBA" id="ARBA00022544"/>
    </source>
</evidence>
<dbReference type="InterPro" id="IPR038501">
    <property type="entry name" value="Spore_GerAC_C_sf"/>
</dbReference>
<comment type="subcellular location">
    <subcellularLocation>
        <location evidence="1">Membrane</location>
        <topology evidence="1">Lipid-anchor</topology>
    </subcellularLocation>
</comment>
<accession>A0A1W1ZQ23</accession>
<dbReference type="AlphaFoldDB" id="A0A1W1ZQ23"/>
<dbReference type="RefSeq" id="WP_084574760.1">
    <property type="nucleotide sequence ID" value="NZ_CP155572.1"/>
</dbReference>
<dbReference type="NCBIfam" id="TIGR02887">
    <property type="entry name" value="spore_ger_x_C"/>
    <property type="match status" value="1"/>
</dbReference>
<dbReference type="Pfam" id="PF05504">
    <property type="entry name" value="Spore_GerAC"/>
    <property type="match status" value="1"/>
</dbReference>
<gene>
    <name evidence="11" type="ORF">SAMN04488500_10498</name>
</gene>
<evidence type="ECO:0000259" key="9">
    <source>
        <dbReference type="Pfam" id="PF05504"/>
    </source>
</evidence>
<dbReference type="Pfam" id="PF25198">
    <property type="entry name" value="Spore_GerAC_N"/>
    <property type="match status" value="1"/>
</dbReference>
<dbReference type="InterPro" id="IPR057336">
    <property type="entry name" value="GerAC_N"/>
</dbReference>
<feature type="chain" id="PRO_5039082922" evidence="8">
    <location>
        <begin position="24"/>
        <end position="413"/>
    </location>
</feature>
<keyword evidence="5" id="KW-0472">Membrane</keyword>
<keyword evidence="4 8" id="KW-0732">Signal</keyword>
<evidence type="ECO:0000256" key="4">
    <source>
        <dbReference type="ARBA" id="ARBA00022729"/>
    </source>
</evidence>
<evidence type="ECO:0000256" key="6">
    <source>
        <dbReference type="ARBA" id="ARBA00023139"/>
    </source>
</evidence>
<evidence type="ECO:0000256" key="8">
    <source>
        <dbReference type="SAM" id="SignalP"/>
    </source>
</evidence>
<evidence type="ECO:0000256" key="5">
    <source>
        <dbReference type="ARBA" id="ARBA00023136"/>
    </source>
</evidence>
<feature type="domain" description="Spore germination GerAC-like C-terminal" evidence="9">
    <location>
        <begin position="239"/>
        <end position="404"/>
    </location>
</feature>
<feature type="domain" description="Spore germination protein N-terminal" evidence="10">
    <location>
        <begin position="24"/>
        <end position="198"/>
    </location>
</feature>
<dbReference type="PANTHER" id="PTHR35789">
    <property type="entry name" value="SPORE GERMINATION PROTEIN B3"/>
    <property type="match status" value="1"/>
</dbReference>
<dbReference type="Proteomes" id="UP000192738">
    <property type="component" value="Unassembled WGS sequence"/>
</dbReference>
<evidence type="ECO:0000256" key="7">
    <source>
        <dbReference type="ARBA" id="ARBA00023288"/>
    </source>
</evidence>
<evidence type="ECO:0000256" key="2">
    <source>
        <dbReference type="ARBA" id="ARBA00007886"/>
    </source>
</evidence>
<feature type="signal peptide" evidence="8">
    <location>
        <begin position="1"/>
        <end position="23"/>
    </location>
</feature>
<comment type="similarity">
    <text evidence="2">Belongs to the GerABKC lipoprotein family.</text>
</comment>
<evidence type="ECO:0000259" key="10">
    <source>
        <dbReference type="Pfam" id="PF25198"/>
    </source>
</evidence>
<dbReference type="GO" id="GO:0016020">
    <property type="term" value="C:membrane"/>
    <property type="evidence" value="ECO:0007669"/>
    <property type="project" value="UniProtKB-SubCell"/>
</dbReference>
<dbReference type="STRING" id="112901.SAMN04488500_10498"/>
<evidence type="ECO:0000313" key="12">
    <source>
        <dbReference type="Proteomes" id="UP000192738"/>
    </source>
</evidence>
<organism evidence="11 12">
    <name type="scientific">Sporomusa malonica</name>
    <dbReference type="NCBI Taxonomy" id="112901"/>
    <lineage>
        <taxon>Bacteria</taxon>
        <taxon>Bacillati</taxon>
        <taxon>Bacillota</taxon>
        <taxon>Negativicutes</taxon>
        <taxon>Selenomonadales</taxon>
        <taxon>Sporomusaceae</taxon>
        <taxon>Sporomusa</taxon>
    </lineage>
</organism>
<dbReference type="OrthoDB" id="9816067at2"/>